<reference evidence="1 2" key="1">
    <citation type="submission" date="2015-08" db="EMBL/GenBank/DDBJ databases">
        <title>The genome of the Asian arowana (Scleropages formosus).</title>
        <authorList>
            <person name="Tan M.H."/>
            <person name="Gan H.M."/>
            <person name="Croft L.J."/>
            <person name="Austin C.M."/>
        </authorList>
    </citation>
    <scope>NUCLEOTIDE SEQUENCE [LARGE SCALE GENOMIC DNA]</scope>
    <source>
        <strain evidence="1">Aro1</strain>
    </source>
</reference>
<dbReference type="Proteomes" id="UP000034805">
    <property type="component" value="Unassembled WGS sequence"/>
</dbReference>
<evidence type="ECO:0000313" key="2">
    <source>
        <dbReference type="Proteomes" id="UP000034805"/>
    </source>
</evidence>
<accession>A0A0P7X4Q8</accession>
<dbReference type="AlphaFoldDB" id="A0A0P7X4Q8"/>
<evidence type="ECO:0000313" key="1">
    <source>
        <dbReference type="EMBL" id="KPP71770.1"/>
    </source>
</evidence>
<gene>
    <name evidence="1" type="ORF">Z043_109277</name>
</gene>
<feature type="non-terminal residue" evidence="1">
    <location>
        <position position="1"/>
    </location>
</feature>
<sequence length="123" mass="13614">SRASWHSRHSGDSVARRYGLERPAATLRRWATCRTSRTGVICRPCSRPPCATREFPVTPCLPPSIVFWQEDETESEEHESDGPLPDLGHCNSVRAGSVDSRITPTSVFINDQGCKLVSHVPPC</sequence>
<protein>
    <submittedName>
        <fullName evidence="1">Uncharacterized protein</fullName>
    </submittedName>
</protein>
<dbReference type="EMBL" id="JARO02002852">
    <property type="protein sequence ID" value="KPP71770.1"/>
    <property type="molecule type" value="Genomic_DNA"/>
</dbReference>
<proteinExistence type="predicted"/>
<name>A0A0P7X4Q8_SCLFO</name>
<comment type="caution">
    <text evidence="1">The sequence shown here is derived from an EMBL/GenBank/DDBJ whole genome shotgun (WGS) entry which is preliminary data.</text>
</comment>
<organism evidence="1 2">
    <name type="scientific">Scleropages formosus</name>
    <name type="common">Asian bonytongue</name>
    <name type="synonym">Osteoglossum formosum</name>
    <dbReference type="NCBI Taxonomy" id="113540"/>
    <lineage>
        <taxon>Eukaryota</taxon>
        <taxon>Metazoa</taxon>
        <taxon>Chordata</taxon>
        <taxon>Craniata</taxon>
        <taxon>Vertebrata</taxon>
        <taxon>Euteleostomi</taxon>
        <taxon>Actinopterygii</taxon>
        <taxon>Neopterygii</taxon>
        <taxon>Teleostei</taxon>
        <taxon>Osteoglossocephala</taxon>
        <taxon>Osteoglossomorpha</taxon>
        <taxon>Osteoglossiformes</taxon>
        <taxon>Osteoglossidae</taxon>
        <taxon>Scleropages</taxon>
    </lineage>
</organism>